<dbReference type="Proteomes" id="UP000600080">
    <property type="component" value="Unassembled WGS sequence"/>
</dbReference>
<name>A0ABQ2K2B9_9ACTN</name>
<evidence type="ECO:0000313" key="3">
    <source>
        <dbReference type="EMBL" id="GGN60918.1"/>
    </source>
</evidence>
<dbReference type="Pfam" id="PF04149">
    <property type="entry name" value="DUF397"/>
    <property type="match status" value="1"/>
</dbReference>
<protein>
    <recommendedName>
        <fullName evidence="2">DUF397 domain-containing protein</fullName>
    </recommendedName>
</protein>
<evidence type="ECO:0000313" key="4">
    <source>
        <dbReference type="Proteomes" id="UP000600080"/>
    </source>
</evidence>
<feature type="region of interest" description="Disordered" evidence="1">
    <location>
        <begin position="1"/>
        <end position="31"/>
    </location>
</feature>
<accession>A0ABQ2K2B9</accession>
<evidence type="ECO:0000259" key="2">
    <source>
        <dbReference type="Pfam" id="PF04149"/>
    </source>
</evidence>
<proteinExistence type="predicted"/>
<reference evidence="4" key="1">
    <citation type="journal article" date="2019" name="Int. J. Syst. Evol. Microbiol.">
        <title>The Global Catalogue of Microorganisms (GCM) 10K type strain sequencing project: providing services to taxonomists for standard genome sequencing and annotation.</title>
        <authorList>
            <consortium name="The Broad Institute Genomics Platform"/>
            <consortium name="The Broad Institute Genome Sequencing Center for Infectious Disease"/>
            <person name="Wu L."/>
            <person name="Ma J."/>
        </authorList>
    </citation>
    <scope>NUCLEOTIDE SEQUENCE [LARGE SCALE GENOMIC DNA]</scope>
    <source>
        <strain evidence="4">CGMCC 4.7323</strain>
    </source>
</reference>
<sequence>MKSSYSDRDGGNCIEVAPGIPDSVPVRDSKDPNGPVLVFPTGGWSSFVGAVKNGEFPSGV</sequence>
<evidence type="ECO:0000256" key="1">
    <source>
        <dbReference type="SAM" id="MobiDB-lite"/>
    </source>
</evidence>
<comment type="caution">
    <text evidence="3">The sequence shown here is derived from an EMBL/GenBank/DDBJ whole genome shotgun (WGS) entry which is preliminary data.</text>
</comment>
<dbReference type="EMBL" id="BMND01000039">
    <property type="protein sequence ID" value="GGN60918.1"/>
    <property type="molecule type" value="Genomic_DNA"/>
</dbReference>
<keyword evidence="4" id="KW-1185">Reference proteome</keyword>
<dbReference type="InterPro" id="IPR007278">
    <property type="entry name" value="DUF397"/>
</dbReference>
<organism evidence="3 4">
    <name type="scientific">Streptomyces kronopolitis</name>
    <dbReference type="NCBI Taxonomy" id="1612435"/>
    <lineage>
        <taxon>Bacteria</taxon>
        <taxon>Bacillati</taxon>
        <taxon>Actinomycetota</taxon>
        <taxon>Actinomycetes</taxon>
        <taxon>Kitasatosporales</taxon>
        <taxon>Streptomycetaceae</taxon>
        <taxon>Streptomyces</taxon>
    </lineage>
</organism>
<feature type="domain" description="DUF397" evidence="2">
    <location>
        <begin position="2"/>
        <end position="52"/>
    </location>
</feature>
<feature type="compositionally biased region" description="Basic and acidic residues" evidence="1">
    <location>
        <begin position="1"/>
        <end position="10"/>
    </location>
</feature>
<gene>
    <name evidence="3" type="ORF">GCM10012285_59430</name>
</gene>